<protein>
    <submittedName>
        <fullName evidence="1">Uncharacterized protein</fullName>
    </submittedName>
</protein>
<sequence>MHEIDGLSQVCIGHDRLQTQVIRLTKQNGNVINGENRGLVLLFSGDRYKSAYRQISSCRLGAIAMDVGEQLLATKSFGGAANKPRRD</sequence>
<name>A0A3G8MDW3_9HYPH</name>
<dbReference type="Proteomes" id="UP000273982">
    <property type="component" value="Plasmid pGW6_1"/>
</dbReference>
<gene>
    <name evidence="1" type="ORF">EHO51_19310</name>
</gene>
<dbReference type="AlphaFoldDB" id="A0A3G8MDW3"/>
<proteinExistence type="predicted"/>
<accession>A0A3G8MDW3</accession>
<keyword evidence="1" id="KW-0614">Plasmid</keyword>
<geneLocation type="plasmid" evidence="2">
    <name>pgw6_1</name>
</geneLocation>
<dbReference type="EMBL" id="CP034087">
    <property type="protein sequence ID" value="AZG78948.1"/>
    <property type="molecule type" value="Genomic_DNA"/>
</dbReference>
<dbReference type="KEGG" id="mros:EHO51_19310"/>
<reference evidence="1 2" key="1">
    <citation type="submission" date="2018-11" db="EMBL/GenBank/DDBJ databases">
        <title>Genome squencing of methanotrophic bacteria isolated from alkaline groundwater in Korea.</title>
        <authorList>
            <person name="Nguyen L.N."/>
        </authorList>
    </citation>
    <scope>NUCLEOTIDE SEQUENCE [LARGE SCALE GENOMIC DNA]</scope>
    <source>
        <strain evidence="1 2">GW6</strain>
        <plasmid evidence="2">pgw6_1</plasmid>
    </source>
</reference>
<dbReference type="RefSeq" id="WP_124740456.1">
    <property type="nucleotide sequence ID" value="NZ_CP034087.1"/>
</dbReference>
<evidence type="ECO:0000313" key="1">
    <source>
        <dbReference type="EMBL" id="AZG78948.1"/>
    </source>
</evidence>
<organism evidence="1 2">
    <name type="scientific">Methylocystis rosea</name>
    <dbReference type="NCBI Taxonomy" id="173366"/>
    <lineage>
        <taxon>Bacteria</taxon>
        <taxon>Pseudomonadati</taxon>
        <taxon>Pseudomonadota</taxon>
        <taxon>Alphaproteobacteria</taxon>
        <taxon>Hyphomicrobiales</taxon>
        <taxon>Methylocystaceae</taxon>
        <taxon>Methylocystis</taxon>
    </lineage>
</organism>
<evidence type="ECO:0000313" key="2">
    <source>
        <dbReference type="Proteomes" id="UP000273982"/>
    </source>
</evidence>